<comment type="function">
    <text evidence="9">Catalyzes the reduction of hydroxylamine to form NH(3) and H(2)O.</text>
</comment>
<keyword evidence="11" id="KW-1185">Reference proteome</keyword>
<comment type="similarity">
    <text evidence="9">Belongs to the HCP family.</text>
</comment>
<dbReference type="InterPro" id="IPR011254">
    <property type="entry name" value="Prismane-like_sf"/>
</dbReference>
<feature type="binding site" evidence="9">
    <location>
        <position position="462"/>
    </location>
    <ligand>
        <name>hybrid [4Fe-2O-2S] cluster</name>
        <dbReference type="ChEBI" id="CHEBI:60519"/>
    </ligand>
</feature>
<dbReference type="GO" id="GO:0005737">
    <property type="term" value="C:cytoplasm"/>
    <property type="evidence" value="ECO:0007669"/>
    <property type="project" value="UniProtKB-SubCell"/>
</dbReference>
<evidence type="ECO:0000313" key="11">
    <source>
        <dbReference type="Proteomes" id="UP000007434"/>
    </source>
</evidence>
<feature type="binding site" evidence="9">
    <location>
        <position position="5"/>
    </location>
    <ligand>
        <name>[4Fe-4S] cluster</name>
        <dbReference type="ChEBI" id="CHEBI:49883"/>
    </ligand>
</feature>
<dbReference type="PANTHER" id="PTHR30109:SF0">
    <property type="entry name" value="HYDROXYLAMINE REDUCTASE"/>
    <property type="match status" value="1"/>
</dbReference>
<keyword evidence="7 9" id="KW-0411">Iron-sulfur</keyword>
<gene>
    <name evidence="9" type="primary">hcp</name>
    <name evidence="10" type="ordered locus">Halsa_0801</name>
</gene>
<dbReference type="InterPro" id="IPR016100">
    <property type="entry name" value="Prismane_a-bundle"/>
</dbReference>
<name>E4RN31_HALHG</name>
<keyword evidence="4 9" id="KW-0479">Metal-binding</keyword>
<comment type="cofactor">
    <cofactor evidence="9">
        <name>[4Fe-4S] cluster</name>
        <dbReference type="ChEBI" id="CHEBI:49883"/>
    </cofactor>
    <text evidence="9">Binds 1 [4Fe-4S] cluster.</text>
</comment>
<dbReference type="HAMAP" id="MF_00069">
    <property type="entry name" value="Hydroxylam_reduct"/>
    <property type="match status" value="1"/>
</dbReference>
<dbReference type="GO" id="GO:0051539">
    <property type="term" value="F:4 iron, 4 sulfur cluster binding"/>
    <property type="evidence" value="ECO:0007669"/>
    <property type="project" value="UniProtKB-KW"/>
</dbReference>
<dbReference type="FunFam" id="1.20.1270.20:FF:000001">
    <property type="entry name" value="Hydroxylamine reductase"/>
    <property type="match status" value="1"/>
</dbReference>
<dbReference type="KEGG" id="has:Halsa_0801"/>
<feature type="binding site" evidence="9">
    <location>
        <position position="317"/>
    </location>
    <ligand>
        <name>hybrid [4Fe-2O-2S] cluster</name>
        <dbReference type="ChEBI" id="CHEBI:60519"/>
    </ligand>
</feature>
<evidence type="ECO:0000256" key="7">
    <source>
        <dbReference type="ARBA" id="ARBA00023014"/>
    </source>
</evidence>
<dbReference type="AlphaFoldDB" id="E4RN31"/>
<feature type="binding site" evidence="9">
    <location>
        <position position="273"/>
    </location>
    <ligand>
        <name>hybrid [4Fe-2O-2S] cluster</name>
        <dbReference type="ChEBI" id="CHEBI:60519"/>
    </ligand>
</feature>
<evidence type="ECO:0000256" key="3">
    <source>
        <dbReference type="ARBA" id="ARBA00022490"/>
    </source>
</evidence>
<comment type="subcellular location">
    <subcellularLocation>
        <location evidence="1 9">Cytoplasm</location>
    </subcellularLocation>
</comment>
<feature type="binding site" description="via persulfide group" evidence="9">
    <location>
        <position position="409"/>
    </location>
    <ligand>
        <name>hybrid [4Fe-2O-2S] cluster</name>
        <dbReference type="ChEBI" id="CHEBI:60519"/>
    </ligand>
</feature>
<reference evidence="10 11" key="2">
    <citation type="journal article" date="2011" name="J. Bacteriol.">
        <title>Complete Genome Sequence of the Haloalkaliphilic, Hydrogen Producing Halanaerobium hydrogenoformans.</title>
        <authorList>
            <person name="Brown S.D."/>
            <person name="Begemann M.B."/>
            <person name="Mormile M.R."/>
            <person name="Wall J.D."/>
            <person name="Han C.S."/>
            <person name="Goodwin L.A."/>
            <person name="Pitluck S."/>
            <person name="Land M.L."/>
            <person name="Hauser L.J."/>
            <person name="Elias D.A."/>
        </authorList>
    </citation>
    <scope>NUCLEOTIDE SEQUENCE [LARGE SCALE GENOMIC DNA]</scope>
    <source>
        <strain evidence="11">sapolanicus</strain>
    </source>
</reference>
<dbReference type="Gene3D" id="3.40.50.2030">
    <property type="match status" value="2"/>
</dbReference>
<dbReference type="STRING" id="656519.Halsa_0801"/>
<comment type="cofactor">
    <cofactor evidence="9">
        <name>hybrid [4Fe-2O-2S] cluster</name>
        <dbReference type="ChEBI" id="CHEBI:60519"/>
    </cofactor>
    <text evidence="9">Binds 1 hybrid [4Fe-2O-2S] cluster.</text>
</comment>
<evidence type="ECO:0000256" key="8">
    <source>
        <dbReference type="ARBA" id="ARBA00051350"/>
    </source>
</evidence>
<evidence type="ECO:0000313" key="10">
    <source>
        <dbReference type="EMBL" id="ADQ14248.1"/>
    </source>
</evidence>
<feature type="binding site" evidence="9">
    <location>
        <position position="8"/>
    </location>
    <ligand>
        <name>[4Fe-4S] cluster</name>
        <dbReference type="ChEBI" id="CHEBI:49883"/>
    </ligand>
</feature>
<evidence type="ECO:0000256" key="9">
    <source>
        <dbReference type="HAMAP-Rule" id="MF_00069"/>
    </source>
</evidence>
<feature type="binding site" evidence="9">
    <location>
        <position position="499"/>
    </location>
    <ligand>
        <name>hybrid [4Fe-2O-2S] cluster</name>
        <dbReference type="ChEBI" id="CHEBI:60519"/>
    </ligand>
</feature>
<comment type="catalytic activity">
    <reaction evidence="8 9">
        <text>A + NH4(+) + H2O = hydroxylamine + AH2 + H(+)</text>
        <dbReference type="Rhea" id="RHEA:22052"/>
        <dbReference type="ChEBI" id="CHEBI:13193"/>
        <dbReference type="ChEBI" id="CHEBI:15377"/>
        <dbReference type="ChEBI" id="CHEBI:15378"/>
        <dbReference type="ChEBI" id="CHEBI:15429"/>
        <dbReference type="ChEBI" id="CHEBI:17499"/>
        <dbReference type="ChEBI" id="CHEBI:28938"/>
        <dbReference type="EC" id="1.7.99.1"/>
    </reaction>
</comment>
<dbReference type="GO" id="GO:0046872">
    <property type="term" value="F:metal ion binding"/>
    <property type="evidence" value="ECO:0007669"/>
    <property type="project" value="UniProtKB-KW"/>
</dbReference>
<dbReference type="InterPro" id="IPR016099">
    <property type="entry name" value="Prismane-like_a/b-sand"/>
</dbReference>
<accession>E4RN31</accession>
<feature type="modified residue" description="Cysteine persulfide" evidence="9">
    <location>
        <position position="409"/>
    </location>
</feature>
<feature type="binding site" evidence="9">
    <location>
        <position position="249"/>
    </location>
    <ligand>
        <name>hybrid [4Fe-2O-2S] cluster</name>
        <dbReference type="ChEBI" id="CHEBI:60519"/>
    </ligand>
</feature>
<keyword evidence="3 9" id="KW-0963">Cytoplasm</keyword>
<dbReference type="EMBL" id="CP002304">
    <property type="protein sequence ID" value="ADQ14248.1"/>
    <property type="molecule type" value="Genomic_DNA"/>
</dbReference>
<dbReference type="PIRSF" id="PIRSF000076">
    <property type="entry name" value="HCP"/>
    <property type="match status" value="1"/>
</dbReference>
<dbReference type="PANTHER" id="PTHR30109">
    <property type="entry name" value="HYDROXYLAMINE REDUCTASE"/>
    <property type="match status" value="1"/>
</dbReference>
<protein>
    <recommendedName>
        <fullName evidence="9">Hydroxylamine reductase</fullName>
        <ecNumber evidence="9">1.7.99.1</ecNumber>
    </recommendedName>
    <alternativeName>
        <fullName evidence="9">Hybrid-cluster protein</fullName>
        <shortName evidence="9">HCP</shortName>
    </alternativeName>
    <alternativeName>
        <fullName evidence="9">Prismane protein</fullName>
    </alternativeName>
</protein>
<dbReference type="Proteomes" id="UP000007434">
    <property type="component" value="Chromosome"/>
</dbReference>
<dbReference type="NCBIfam" id="NF003658">
    <property type="entry name" value="PRK05290.1"/>
    <property type="match status" value="1"/>
</dbReference>
<dbReference type="HOGENOM" id="CLU_038344_2_0_9"/>
<keyword evidence="6 9" id="KW-0408">Iron</keyword>
<dbReference type="CDD" id="cd01914">
    <property type="entry name" value="HCP"/>
    <property type="match status" value="1"/>
</dbReference>
<dbReference type="SUPFAM" id="SSF56821">
    <property type="entry name" value="Prismane protein-like"/>
    <property type="match status" value="1"/>
</dbReference>
<proteinExistence type="inferred from homology"/>
<feature type="binding site" evidence="9">
    <location>
        <position position="497"/>
    </location>
    <ligand>
        <name>hybrid [4Fe-2O-2S] cluster</name>
        <dbReference type="ChEBI" id="CHEBI:60519"/>
    </ligand>
</feature>
<dbReference type="FunFam" id="3.40.50.2030:FF:000002">
    <property type="entry name" value="Hydroxylamine reductase"/>
    <property type="match status" value="1"/>
</dbReference>
<dbReference type="NCBIfam" id="TIGR01703">
    <property type="entry name" value="hybrid_clust"/>
    <property type="match status" value="1"/>
</dbReference>
<dbReference type="OrthoDB" id="9761526at2"/>
<feature type="binding site" evidence="9">
    <location>
        <position position="23"/>
    </location>
    <ligand>
        <name>[4Fe-4S] cluster</name>
        <dbReference type="ChEBI" id="CHEBI:49883"/>
    </ligand>
</feature>
<dbReference type="InterPro" id="IPR004137">
    <property type="entry name" value="HCP/CODH"/>
</dbReference>
<dbReference type="Gene3D" id="1.20.1270.20">
    <property type="match status" value="2"/>
</dbReference>
<feature type="binding site" evidence="9">
    <location>
        <position position="17"/>
    </location>
    <ligand>
        <name>[4Fe-4S] cluster</name>
        <dbReference type="ChEBI" id="CHEBI:49883"/>
    </ligand>
</feature>
<keyword evidence="5 9" id="KW-0560">Oxidoreductase</keyword>
<dbReference type="Pfam" id="PF03063">
    <property type="entry name" value="Prismane"/>
    <property type="match status" value="1"/>
</dbReference>
<dbReference type="GO" id="GO:0050418">
    <property type="term" value="F:hydroxylamine reductase activity"/>
    <property type="evidence" value="ECO:0007669"/>
    <property type="project" value="UniProtKB-UniRule"/>
</dbReference>
<dbReference type="FunFam" id="3.40.50.2030:FF:000001">
    <property type="entry name" value="Hydroxylamine reductase"/>
    <property type="match status" value="1"/>
</dbReference>
<evidence type="ECO:0000256" key="5">
    <source>
        <dbReference type="ARBA" id="ARBA00023002"/>
    </source>
</evidence>
<evidence type="ECO:0000256" key="6">
    <source>
        <dbReference type="ARBA" id="ARBA00023004"/>
    </source>
</evidence>
<organism evidence="10 11">
    <name type="scientific">Halanaerobium hydrogeniformans</name>
    <name type="common">Halanaerobium sp. (strain sapolanicus)</name>
    <dbReference type="NCBI Taxonomy" id="656519"/>
    <lineage>
        <taxon>Bacteria</taxon>
        <taxon>Bacillati</taxon>
        <taxon>Bacillota</taxon>
        <taxon>Clostridia</taxon>
        <taxon>Halanaerobiales</taxon>
        <taxon>Halanaerobiaceae</taxon>
        <taxon>Halanaerobium</taxon>
    </lineage>
</organism>
<dbReference type="InterPro" id="IPR010048">
    <property type="entry name" value="Hydroxylam_reduct"/>
</dbReference>
<evidence type="ECO:0000256" key="1">
    <source>
        <dbReference type="ARBA" id="ARBA00004496"/>
    </source>
</evidence>
<keyword evidence="2 9" id="KW-0004">4Fe-4S</keyword>
<dbReference type="eggNOG" id="COG1151">
    <property type="taxonomic scope" value="Bacteria"/>
</dbReference>
<dbReference type="GO" id="GO:0042542">
    <property type="term" value="P:response to hydrogen peroxide"/>
    <property type="evidence" value="ECO:0007669"/>
    <property type="project" value="TreeGrafter"/>
</dbReference>
<sequence length="556" mass="61093">MSMFCYQCQETAKNEGCTVRGVCGKDADVANLQDLLIFVLKGVSVYAEKAKEEGIDLSAKTAPFIMEGLFATITNANFDAKRFEDLIVEAFSLRDEVKAEFEKAYQKNHGEEFDGELPEHAVWTAEEVDEYYTKGEGVGVLETDDVDLRSLRELATYGLKGIAAYGDHARVLGKHKEEIDRFTQKVLAATTDDSLSVDELVGLVMETGEKAVETMALLDEANTSTYGHPEPTEVNIGVNDNPGILISGHDLKDMEELLEQTEGTGVDVYTHSEMLPANSYPAFKKYDHFVGNYGNSWWKQDKEFEQFNGPILMTTNCITPVKDSYKDRIFTTGMAGYPGVTHIPDREEGGSKDFSEIIELAKTCDSPVQLEEGTIPGGYARNTVMSVADKVIEAVENGDISRFVVMGGCDGRFKSRDYFTDVAKELPEDAVILTAGCAKYRYNKLDLGDIGGIPRVLDAGQCNDSYSLAYIALQLKEALDLDDINELPISYDIAWYEQKAVAVLLALLSLGVKGIRLGPTLPAFVSENVLNVLVDKFDIKPTTDAESDVAAIMAGE</sequence>
<feature type="binding site" evidence="9">
    <location>
        <position position="437"/>
    </location>
    <ligand>
        <name>hybrid [4Fe-2O-2S] cluster</name>
        <dbReference type="ChEBI" id="CHEBI:60519"/>
    </ligand>
</feature>
<evidence type="ECO:0000256" key="2">
    <source>
        <dbReference type="ARBA" id="ARBA00022485"/>
    </source>
</evidence>
<reference evidence="10 11" key="1">
    <citation type="submission" date="2010-11" db="EMBL/GenBank/DDBJ databases">
        <title>Complete sequence of Halanaerobium sp. sapolanicus.</title>
        <authorList>
            <consortium name="US DOE Joint Genome Institute"/>
            <person name="Lucas S."/>
            <person name="Copeland A."/>
            <person name="Lapidus A."/>
            <person name="Cheng J.-F."/>
            <person name="Bruce D."/>
            <person name="Goodwin L."/>
            <person name="Pitluck S."/>
            <person name="Davenport K."/>
            <person name="Detter J.C."/>
            <person name="Han C."/>
            <person name="Tapia R."/>
            <person name="Land M."/>
            <person name="Hauser L."/>
            <person name="Jeffries C."/>
            <person name="Kyrpides N."/>
            <person name="Ivanova N."/>
            <person name="Mikhailova N."/>
            <person name="Begemann M.B."/>
            <person name="Mormile M.R."/>
            <person name="Wall J.D."/>
            <person name="Elias D.A."/>
            <person name="Woyke T."/>
        </authorList>
    </citation>
    <scope>NUCLEOTIDE SEQUENCE [LARGE SCALE GENOMIC DNA]</scope>
    <source>
        <strain evidence="11">sapolanicus</strain>
    </source>
</reference>
<dbReference type="EC" id="1.7.99.1" evidence="9"/>
<evidence type="ECO:0000256" key="4">
    <source>
        <dbReference type="ARBA" id="ARBA00022723"/>
    </source>
</evidence>
<dbReference type="GO" id="GO:0004601">
    <property type="term" value="F:peroxidase activity"/>
    <property type="evidence" value="ECO:0007669"/>
    <property type="project" value="TreeGrafter"/>
</dbReference>